<dbReference type="GO" id="GO:0004197">
    <property type="term" value="F:cysteine-type endopeptidase activity"/>
    <property type="evidence" value="ECO:0007669"/>
    <property type="project" value="InterPro"/>
</dbReference>
<feature type="compositionally biased region" description="Polar residues" evidence="1">
    <location>
        <begin position="389"/>
        <end position="407"/>
    </location>
</feature>
<evidence type="ECO:0000256" key="2">
    <source>
        <dbReference type="SAM" id="SignalP"/>
    </source>
</evidence>
<dbReference type="InterPro" id="IPR011600">
    <property type="entry name" value="Pept_C14_caspase"/>
</dbReference>
<feature type="domain" description="Caspase family p20" evidence="3">
    <location>
        <begin position="28"/>
        <end position="162"/>
    </location>
</feature>
<evidence type="ECO:0000259" key="3">
    <source>
        <dbReference type="PROSITE" id="PS50208"/>
    </source>
</evidence>
<feature type="compositionally biased region" description="Low complexity" evidence="1">
    <location>
        <begin position="284"/>
        <end position="296"/>
    </location>
</feature>
<dbReference type="PANTHER" id="PTHR22576:SF37">
    <property type="entry name" value="MUCOSA-ASSOCIATED LYMPHOID TISSUE LYMPHOMA TRANSLOCATION PROTEIN 1"/>
    <property type="match status" value="1"/>
</dbReference>
<dbReference type="InterPro" id="IPR029030">
    <property type="entry name" value="Caspase-like_dom_sf"/>
</dbReference>
<organism evidence="4 5">
    <name type="scientific">Lichenifustis flavocetrariae</name>
    <dbReference type="NCBI Taxonomy" id="2949735"/>
    <lineage>
        <taxon>Bacteria</taxon>
        <taxon>Pseudomonadati</taxon>
        <taxon>Pseudomonadota</taxon>
        <taxon>Alphaproteobacteria</taxon>
        <taxon>Hyphomicrobiales</taxon>
        <taxon>Lichenihabitantaceae</taxon>
        <taxon>Lichenifustis</taxon>
    </lineage>
</organism>
<protein>
    <submittedName>
        <fullName evidence="4">Caspase family protein</fullName>
    </submittedName>
</protein>
<dbReference type="AlphaFoldDB" id="A0AA41YTL1"/>
<gene>
    <name evidence="4" type="ORF">M8523_01010</name>
</gene>
<keyword evidence="2" id="KW-0732">Signal</keyword>
<evidence type="ECO:0000313" key="5">
    <source>
        <dbReference type="Proteomes" id="UP001165667"/>
    </source>
</evidence>
<evidence type="ECO:0000313" key="4">
    <source>
        <dbReference type="EMBL" id="MCW6506598.1"/>
    </source>
</evidence>
<dbReference type="EMBL" id="JAMOIM010000001">
    <property type="protein sequence ID" value="MCW6506598.1"/>
    <property type="molecule type" value="Genomic_DNA"/>
</dbReference>
<proteinExistence type="predicted"/>
<dbReference type="RefSeq" id="WP_282582956.1">
    <property type="nucleotide sequence ID" value="NZ_JAMOIM010000001.1"/>
</dbReference>
<name>A0AA41YTL1_9HYPH</name>
<comment type="caution">
    <text evidence="4">The sequence shown here is derived from an EMBL/GenBank/DDBJ whole genome shotgun (WGS) entry which is preliminary data.</text>
</comment>
<dbReference type="GO" id="GO:0006508">
    <property type="term" value="P:proteolysis"/>
    <property type="evidence" value="ECO:0007669"/>
    <property type="project" value="InterPro"/>
</dbReference>
<dbReference type="InterPro" id="IPR052039">
    <property type="entry name" value="Caspase-related_regulators"/>
</dbReference>
<dbReference type="Gene3D" id="3.40.50.1460">
    <property type="match status" value="1"/>
</dbReference>
<dbReference type="SUPFAM" id="SSF52129">
    <property type="entry name" value="Caspase-like"/>
    <property type="match status" value="1"/>
</dbReference>
<sequence>MRWLKRAIQALAIGIVLAAPIPVQAAEPHRVALVVGIGAYQHLPALPNTVGDARLIADKLRATGFDVDLETDLTKDQLTHVVRDFAHKVEAAGPDAVSAFYYAGHGIQDDKQANFLIGVDAEVKSQVDLPFEALPLDRTLETFEAAHPAVTLVMLDACRDNPLPATSRGVKRGLAVEAERRGLLIAFSTDPGKTADDGPAGSHSPFAAALAEELDVPGLEATALFKVVTKKVMDATKGDQMPWVTQRLIDDFYFRPAQVNGPTPAAAAAAAVTAPSPVPGPAGTPGAPTAAKATPPERGLPPEEAEVAYGRVVLANSVEGYENWLRTYPDDPHRGSVIGLLQRLREEELWKRSGTSSASDAISALETELIAFPNGVYTDRAKQRLAELQSSAPASTPQITQNQSPSFDCSKAGTPVEERICTSPELAERDRRLAQVFADVLAKSSSPLALQIAESQWVKGRDLCATRGNVSDVDACVRTAYDGRIEALQGPTPGMVPTAGRVAPSFNCAYARTPSELLICDSSDLAGADLRLSSLYREALAKGISRQDLDRPQSRWLASRDACASLPARPQAISCIGDVYRHRIDALAVLLGVGSEASVTTPVDPAQACAGFATHYFAAWSDDGADAGTYVEAVYAPQVVFYGRLVTRDQVLDEKRKFMARWPRRSYTVSSLDPPVIAAGRCQLRGVVEWDARRAGSSQVSHGSAHFEFTLTTGPSPQILAESGQVIQRATAPE</sequence>
<dbReference type="PANTHER" id="PTHR22576">
    <property type="entry name" value="MUCOSA ASSOCIATED LYMPHOID TISSUE LYMPHOMA TRANSLOCATION PROTEIN 1/PARACASPASE"/>
    <property type="match status" value="1"/>
</dbReference>
<accession>A0AA41YTL1</accession>
<feature type="region of interest" description="Disordered" evidence="1">
    <location>
        <begin position="389"/>
        <end position="410"/>
    </location>
</feature>
<dbReference type="InterPro" id="IPR001309">
    <property type="entry name" value="Pept_C14_p20"/>
</dbReference>
<dbReference type="Proteomes" id="UP001165667">
    <property type="component" value="Unassembled WGS sequence"/>
</dbReference>
<keyword evidence="5" id="KW-1185">Reference proteome</keyword>
<feature type="signal peptide" evidence="2">
    <location>
        <begin position="1"/>
        <end position="25"/>
    </location>
</feature>
<feature type="region of interest" description="Disordered" evidence="1">
    <location>
        <begin position="276"/>
        <end position="299"/>
    </location>
</feature>
<evidence type="ECO:0000256" key="1">
    <source>
        <dbReference type="SAM" id="MobiDB-lite"/>
    </source>
</evidence>
<dbReference type="Pfam" id="PF00656">
    <property type="entry name" value="Peptidase_C14"/>
    <property type="match status" value="1"/>
</dbReference>
<reference evidence="4" key="1">
    <citation type="submission" date="2022-05" db="EMBL/GenBank/DDBJ databases">
        <authorList>
            <person name="Pankratov T."/>
        </authorList>
    </citation>
    <scope>NUCLEOTIDE SEQUENCE</scope>
    <source>
        <strain evidence="4">BP6-180914</strain>
    </source>
</reference>
<dbReference type="PROSITE" id="PS50208">
    <property type="entry name" value="CASPASE_P20"/>
    <property type="match status" value="1"/>
</dbReference>
<feature type="chain" id="PRO_5041250972" evidence="2">
    <location>
        <begin position="26"/>
        <end position="734"/>
    </location>
</feature>